<name>A0A382MNG1_9ZZZZ</name>
<reference evidence="2" key="1">
    <citation type="submission" date="2018-05" db="EMBL/GenBank/DDBJ databases">
        <authorList>
            <person name="Lanie J.A."/>
            <person name="Ng W.-L."/>
            <person name="Kazmierczak K.M."/>
            <person name="Andrzejewski T.M."/>
            <person name="Davidsen T.M."/>
            <person name="Wayne K.J."/>
            <person name="Tettelin H."/>
            <person name="Glass J.I."/>
            <person name="Rusch D."/>
            <person name="Podicherti R."/>
            <person name="Tsui H.-C.T."/>
            <person name="Winkler M.E."/>
        </authorList>
    </citation>
    <scope>NUCLEOTIDE SEQUENCE</scope>
</reference>
<feature type="non-terminal residue" evidence="2">
    <location>
        <position position="1"/>
    </location>
</feature>
<feature type="non-terminal residue" evidence="2">
    <location>
        <position position="32"/>
    </location>
</feature>
<organism evidence="2">
    <name type="scientific">marine metagenome</name>
    <dbReference type="NCBI Taxonomy" id="408172"/>
    <lineage>
        <taxon>unclassified sequences</taxon>
        <taxon>metagenomes</taxon>
        <taxon>ecological metagenomes</taxon>
    </lineage>
</organism>
<dbReference type="AlphaFoldDB" id="A0A382MNG1"/>
<evidence type="ECO:0000313" key="2">
    <source>
        <dbReference type="EMBL" id="SVC50513.1"/>
    </source>
</evidence>
<proteinExistence type="predicted"/>
<accession>A0A382MNG1</accession>
<dbReference type="EMBL" id="UINC01094891">
    <property type="protein sequence ID" value="SVC50513.1"/>
    <property type="molecule type" value="Genomic_DNA"/>
</dbReference>
<evidence type="ECO:0000256" key="1">
    <source>
        <dbReference type="SAM" id="MobiDB-lite"/>
    </source>
</evidence>
<sequence>RDHVHQGTGRPVPQGRPVPPGPQPREVHRLRL</sequence>
<gene>
    <name evidence="2" type="ORF">METZ01_LOCUS303367</name>
</gene>
<feature type="region of interest" description="Disordered" evidence="1">
    <location>
        <begin position="1"/>
        <end position="32"/>
    </location>
</feature>
<protein>
    <submittedName>
        <fullName evidence="2">Uncharacterized protein</fullName>
    </submittedName>
</protein>
<feature type="compositionally biased region" description="Pro residues" evidence="1">
    <location>
        <begin position="14"/>
        <end position="23"/>
    </location>
</feature>